<dbReference type="RefSeq" id="WP_191743469.1">
    <property type="nucleotide sequence ID" value="NZ_JACSQU010000001.1"/>
</dbReference>
<keyword evidence="1" id="KW-0805">Transcription regulation</keyword>
<feature type="transmembrane region" description="Helical" evidence="4">
    <location>
        <begin position="153"/>
        <end position="176"/>
    </location>
</feature>
<dbReference type="InterPro" id="IPR036388">
    <property type="entry name" value="WH-like_DNA-bd_sf"/>
</dbReference>
<keyword evidence="7" id="KW-1185">Reference proteome</keyword>
<evidence type="ECO:0000256" key="2">
    <source>
        <dbReference type="ARBA" id="ARBA00023125"/>
    </source>
</evidence>
<gene>
    <name evidence="6" type="ORF">H9656_07130</name>
</gene>
<evidence type="ECO:0000313" key="7">
    <source>
        <dbReference type="Proteomes" id="UP000638918"/>
    </source>
</evidence>
<organism evidence="6 7">
    <name type="scientific">Brevundimonas guildfordensis</name>
    <dbReference type="NCBI Taxonomy" id="2762241"/>
    <lineage>
        <taxon>Bacteria</taxon>
        <taxon>Pseudomonadati</taxon>
        <taxon>Pseudomonadota</taxon>
        <taxon>Alphaproteobacteria</taxon>
        <taxon>Caulobacterales</taxon>
        <taxon>Caulobacteraceae</taxon>
        <taxon>Brevundimonas</taxon>
    </lineage>
</organism>
<keyword evidence="3" id="KW-0804">Transcription</keyword>
<sequence>MPGLQPGVERKTWPDWTGAALAGYSIAVSINSKVNKLTPREREILGLVAHRLGDKEIARRLGLSPRTVQNHLHRAYEKLGVSDRQQAASVLSNSYSGELYGLSSEPSAMSKEDVLAGLNETNEGRKPVWPRSLYRLYAGLGEWRRPRKKGGSVLWLILGWAFAWIAFAVIAANLILPVLEMIRSLR</sequence>
<proteinExistence type="predicted"/>
<keyword evidence="4" id="KW-0812">Transmembrane</keyword>
<evidence type="ECO:0000256" key="4">
    <source>
        <dbReference type="SAM" id="Phobius"/>
    </source>
</evidence>
<dbReference type="CDD" id="cd06170">
    <property type="entry name" value="LuxR_C_like"/>
    <property type="match status" value="1"/>
</dbReference>
<dbReference type="PANTHER" id="PTHR44688">
    <property type="entry name" value="DNA-BINDING TRANSCRIPTIONAL ACTIVATOR DEVR_DOSR"/>
    <property type="match status" value="1"/>
</dbReference>
<keyword evidence="4" id="KW-0472">Membrane</keyword>
<dbReference type="PANTHER" id="PTHR44688:SF16">
    <property type="entry name" value="DNA-BINDING TRANSCRIPTIONAL ACTIVATOR DEVR_DOSR"/>
    <property type="match status" value="1"/>
</dbReference>
<dbReference type="SUPFAM" id="SSF46894">
    <property type="entry name" value="C-terminal effector domain of the bipartite response regulators"/>
    <property type="match status" value="1"/>
</dbReference>
<reference evidence="6 7" key="1">
    <citation type="submission" date="2020-08" db="EMBL/GenBank/DDBJ databases">
        <title>A Genomic Blueprint of the Chicken Gut Microbiome.</title>
        <authorList>
            <person name="Gilroy R."/>
            <person name="Ravi A."/>
            <person name="Getino M."/>
            <person name="Pursley I."/>
            <person name="Horton D.L."/>
            <person name="Alikhan N.-F."/>
            <person name="Baker D."/>
            <person name="Gharbi K."/>
            <person name="Hall N."/>
            <person name="Watson M."/>
            <person name="Adriaenssens E.M."/>
            <person name="Foster-Nyarko E."/>
            <person name="Jarju S."/>
            <person name="Secka A."/>
            <person name="Antonio M."/>
            <person name="Oren A."/>
            <person name="Chaudhuri R."/>
            <person name="La Ragione R.M."/>
            <person name="Hildebrand F."/>
            <person name="Pallen M.J."/>
        </authorList>
    </citation>
    <scope>NUCLEOTIDE SEQUENCE [LARGE SCALE GENOMIC DNA]</scope>
    <source>
        <strain evidence="6 7">Sa3CVA3</strain>
    </source>
</reference>
<keyword evidence="4" id="KW-1133">Transmembrane helix</keyword>
<dbReference type="InterPro" id="IPR000792">
    <property type="entry name" value="Tscrpt_reg_LuxR_C"/>
</dbReference>
<evidence type="ECO:0000259" key="5">
    <source>
        <dbReference type="PROSITE" id="PS50043"/>
    </source>
</evidence>
<dbReference type="Gene3D" id="1.10.10.10">
    <property type="entry name" value="Winged helix-like DNA-binding domain superfamily/Winged helix DNA-binding domain"/>
    <property type="match status" value="1"/>
</dbReference>
<evidence type="ECO:0000256" key="1">
    <source>
        <dbReference type="ARBA" id="ARBA00023015"/>
    </source>
</evidence>
<dbReference type="Proteomes" id="UP000638918">
    <property type="component" value="Unassembled WGS sequence"/>
</dbReference>
<evidence type="ECO:0000313" key="6">
    <source>
        <dbReference type="EMBL" id="MBD7941156.1"/>
    </source>
</evidence>
<keyword evidence="2" id="KW-0238">DNA-binding</keyword>
<feature type="domain" description="HTH luxR-type" evidence="5">
    <location>
        <begin position="30"/>
        <end position="95"/>
    </location>
</feature>
<accession>A0ABR8R042</accession>
<dbReference type="EMBL" id="JACSQU010000001">
    <property type="protein sequence ID" value="MBD7941156.1"/>
    <property type="molecule type" value="Genomic_DNA"/>
</dbReference>
<dbReference type="Pfam" id="PF00196">
    <property type="entry name" value="GerE"/>
    <property type="match status" value="1"/>
</dbReference>
<dbReference type="PRINTS" id="PR00038">
    <property type="entry name" value="HTHLUXR"/>
</dbReference>
<comment type="caution">
    <text evidence="6">The sequence shown here is derived from an EMBL/GenBank/DDBJ whole genome shotgun (WGS) entry which is preliminary data.</text>
</comment>
<dbReference type="InterPro" id="IPR016032">
    <property type="entry name" value="Sig_transdc_resp-reg_C-effctor"/>
</dbReference>
<dbReference type="SMART" id="SM00421">
    <property type="entry name" value="HTH_LUXR"/>
    <property type="match status" value="1"/>
</dbReference>
<protein>
    <submittedName>
        <fullName evidence="6">Helix-turn-helix transcriptional regulator</fullName>
    </submittedName>
</protein>
<dbReference type="PROSITE" id="PS50043">
    <property type="entry name" value="HTH_LUXR_2"/>
    <property type="match status" value="1"/>
</dbReference>
<name>A0ABR8R042_9CAUL</name>
<evidence type="ECO:0000256" key="3">
    <source>
        <dbReference type="ARBA" id="ARBA00023163"/>
    </source>
</evidence>